<keyword evidence="10" id="KW-1185">Reference proteome</keyword>
<reference evidence="9 10" key="1">
    <citation type="journal article" date="2014" name="Int. J. Syst. Evol. Microbiol.">
        <title>Phylogenomics and the dynamic genome evolution of the genus Streptococcus.</title>
        <authorList>
            <consortium name="The Broad Institute Genome Sequencing Platform"/>
            <person name="Richards V.P."/>
            <person name="Palmer S.R."/>
            <person name="Pavinski Bitar P.D."/>
            <person name="Qin X."/>
            <person name="Weinstock G.M."/>
            <person name="Highlander S.K."/>
            <person name="Town C.D."/>
            <person name="Burne R.A."/>
            <person name="Stanhope M.J."/>
        </authorList>
    </citation>
    <scope>NUCLEOTIDE SEQUENCE [LARGE SCALE GENOMIC DNA]</scope>
    <source>
        <strain evidence="9 10">NCTC 11558</strain>
    </source>
</reference>
<comment type="catalytic activity">
    <reaction evidence="7">
        <text>L-tyrosyl-[protein] + ATP = O-(5'-adenylyl)-L-tyrosyl-[protein] + diphosphate</text>
        <dbReference type="Rhea" id="RHEA:54288"/>
        <dbReference type="Rhea" id="RHEA-COMP:10136"/>
        <dbReference type="Rhea" id="RHEA-COMP:13846"/>
        <dbReference type="ChEBI" id="CHEBI:30616"/>
        <dbReference type="ChEBI" id="CHEBI:33019"/>
        <dbReference type="ChEBI" id="CHEBI:46858"/>
        <dbReference type="ChEBI" id="CHEBI:83624"/>
        <dbReference type="EC" id="2.7.7.108"/>
    </reaction>
</comment>
<dbReference type="Proteomes" id="UP000003573">
    <property type="component" value="Unassembled WGS sequence"/>
</dbReference>
<evidence type="ECO:0000256" key="2">
    <source>
        <dbReference type="ARBA" id="ARBA00022695"/>
    </source>
</evidence>
<name>G5JWR3_9STRE</name>
<dbReference type="GO" id="GO:0051302">
    <property type="term" value="P:regulation of cell division"/>
    <property type="evidence" value="ECO:0007669"/>
    <property type="project" value="TreeGrafter"/>
</dbReference>
<keyword evidence="2" id="KW-0548">Nucleotidyltransferase</keyword>
<dbReference type="eggNOG" id="COG2184">
    <property type="taxonomic scope" value="Bacteria"/>
</dbReference>
<evidence type="ECO:0000256" key="3">
    <source>
        <dbReference type="ARBA" id="ARBA00022741"/>
    </source>
</evidence>
<dbReference type="RefSeq" id="WP_003080108.1">
    <property type="nucleotide sequence ID" value="NZ_AEUW02000001.1"/>
</dbReference>
<comment type="catalytic activity">
    <reaction evidence="6">
        <text>L-threonyl-[protein] + ATP = 3-O-(5'-adenylyl)-L-threonyl-[protein] + diphosphate</text>
        <dbReference type="Rhea" id="RHEA:54292"/>
        <dbReference type="Rhea" id="RHEA-COMP:11060"/>
        <dbReference type="Rhea" id="RHEA-COMP:13847"/>
        <dbReference type="ChEBI" id="CHEBI:30013"/>
        <dbReference type="ChEBI" id="CHEBI:30616"/>
        <dbReference type="ChEBI" id="CHEBI:33019"/>
        <dbReference type="ChEBI" id="CHEBI:138113"/>
        <dbReference type="EC" id="2.7.7.108"/>
    </reaction>
</comment>
<evidence type="ECO:0000256" key="6">
    <source>
        <dbReference type="ARBA" id="ARBA00047939"/>
    </source>
</evidence>
<evidence type="ECO:0000256" key="7">
    <source>
        <dbReference type="ARBA" id="ARBA00048696"/>
    </source>
</evidence>
<evidence type="ECO:0000256" key="5">
    <source>
        <dbReference type="ARBA" id="ARBA00034531"/>
    </source>
</evidence>
<dbReference type="Pfam" id="PF02661">
    <property type="entry name" value="Fic"/>
    <property type="match status" value="1"/>
</dbReference>
<dbReference type="InterPro" id="IPR036597">
    <property type="entry name" value="Fido-like_dom_sf"/>
</dbReference>
<evidence type="ECO:0000256" key="1">
    <source>
        <dbReference type="ARBA" id="ARBA00022679"/>
    </source>
</evidence>
<keyword evidence="4" id="KW-0067">ATP-binding</keyword>
<evidence type="ECO:0000313" key="10">
    <source>
        <dbReference type="Proteomes" id="UP000003573"/>
    </source>
</evidence>
<proteinExistence type="predicted"/>
<dbReference type="Gene3D" id="1.10.3290.10">
    <property type="entry name" value="Fido-like domain"/>
    <property type="match status" value="1"/>
</dbReference>
<dbReference type="InterPro" id="IPR033788">
    <property type="entry name" value="VbhA-like"/>
</dbReference>
<dbReference type="GO" id="GO:0070733">
    <property type="term" value="F:AMPylase activity"/>
    <property type="evidence" value="ECO:0007669"/>
    <property type="project" value="UniProtKB-EC"/>
</dbReference>
<organism evidence="9 10">
    <name type="scientific">Streptococcus macacae NCTC 11558</name>
    <dbReference type="NCBI Taxonomy" id="764298"/>
    <lineage>
        <taxon>Bacteria</taxon>
        <taxon>Bacillati</taxon>
        <taxon>Bacillota</taxon>
        <taxon>Bacilli</taxon>
        <taxon>Lactobacillales</taxon>
        <taxon>Streptococcaceae</taxon>
        <taxon>Streptococcus</taxon>
    </lineage>
</organism>
<keyword evidence="1" id="KW-0808">Transferase</keyword>
<dbReference type="EC" id="2.7.7.108" evidence="5"/>
<dbReference type="CDD" id="cd11586">
    <property type="entry name" value="VbhA_like"/>
    <property type="match status" value="1"/>
</dbReference>
<gene>
    <name evidence="9" type="ORF">STRMA_1199</name>
</gene>
<evidence type="ECO:0000313" key="9">
    <source>
        <dbReference type="EMBL" id="EHJ52272.1"/>
    </source>
</evidence>
<dbReference type="InterPro" id="IPR003812">
    <property type="entry name" value="Fido"/>
</dbReference>
<dbReference type="PROSITE" id="PS51459">
    <property type="entry name" value="FIDO"/>
    <property type="match status" value="1"/>
</dbReference>
<keyword evidence="3" id="KW-0547">Nucleotide-binding</keyword>
<dbReference type="GO" id="GO:0005524">
    <property type="term" value="F:ATP binding"/>
    <property type="evidence" value="ECO:0007669"/>
    <property type="project" value="UniProtKB-KW"/>
</dbReference>
<feature type="domain" description="Fido" evidence="8">
    <location>
        <begin position="92"/>
        <end position="244"/>
    </location>
</feature>
<dbReference type="STRING" id="764298.STRMA_1199"/>
<dbReference type="AlphaFoldDB" id="G5JWR3"/>
<comment type="caution">
    <text evidence="9">The sequence shown here is derived from an EMBL/GenBank/DDBJ whole genome shotgun (WGS) entry which is preliminary data.</text>
</comment>
<dbReference type="SUPFAM" id="SSF140931">
    <property type="entry name" value="Fic-like"/>
    <property type="match status" value="1"/>
</dbReference>
<sequence>MQPTYNIDNPNLPYQTKHDLWQTAFGLQQVDGLKPSVYMEELAEKQARGSYSYEQVYEEITAYHQSTDDSTAEADLVSLRIAELLSRSGFSFSPATLLTIHKELFQDIFDDSIPVGQIRQTNISKKEAVLNGESVVYADYPMIQATLDYDFQQEKIFQYSGLSKETMVQHIQSFISGIWQIHPFCERNTRTITVFLIKYLREFGFTVDNTPFQKHAKFFRDALVLDNAKVLQKHPEFLTAFFENLLLDGKNDLSSGVMYRELGLD</sequence>
<dbReference type="EMBL" id="AEUW02000001">
    <property type="protein sequence ID" value="EHJ52272.1"/>
    <property type="molecule type" value="Genomic_DNA"/>
</dbReference>
<dbReference type="PANTHER" id="PTHR39560:SF1">
    <property type="entry name" value="PROTEIN ADENYLYLTRANSFERASE FIC-RELATED"/>
    <property type="match status" value="1"/>
</dbReference>
<protein>
    <recommendedName>
        <fullName evidence="5">protein adenylyltransferase</fullName>
        <ecNumber evidence="5">2.7.7.108</ecNumber>
    </recommendedName>
</protein>
<dbReference type="PANTHER" id="PTHR39560">
    <property type="entry name" value="PROTEIN ADENYLYLTRANSFERASE FIC-RELATED"/>
    <property type="match status" value="1"/>
</dbReference>
<evidence type="ECO:0000256" key="4">
    <source>
        <dbReference type="ARBA" id="ARBA00022840"/>
    </source>
</evidence>
<accession>G5JWR3</accession>
<evidence type="ECO:0000259" key="8">
    <source>
        <dbReference type="PROSITE" id="PS51459"/>
    </source>
</evidence>
<dbReference type="OrthoDB" id="9813719at2"/>